<accession>A0A124H994</accession>
<gene>
    <name evidence="3" type="ORF">AQI94_32250</name>
</gene>
<proteinExistence type="predicted"/>
<evidence type="ECO:0000313" key="3">
    <source>
        <dbReference type="EMBL" id="KUM84273.1"/>
    </source>
</evidence>
<organism evidence="3 4">
    <name type="scientific">Streptomyces pseudovenezuelae</name>
    <dbReference type="NCBI Taxonomy" id="67350"/>
    <lineage>
        <taxon>Bacteria</taxon>
        <taxon>Bacillati</taxon>
        <taxon>Actinomycetota</taxon>
        <taxon>Actinomycetes</taxon>
        <taxon>Kitasatosporales</taxon>
        <taxon>Streptomycetaceae</taxon>
        <taxon>Streptomyces</taxon>
        <taxon>Streptomyces aurantiacus group</taxon>
    </lineage>
</organism>
<evidence type="ECO:0000256" key="1">
    <source>
        <dbReference type="SAM" id="MobiDB-lite"/>
    </source>
</evidence>
<feature type="domain" description="DUF6817" evidence="2">
    <location>
        <begin position="14"/>
        <end position="98"/>
    </location>
</feature>
<evidence type="ECO:0000313" key="4">
    <source>
        <dbReference type="Proteomes" id="UP000053039"/>
    </source>
</evidence>
<dbReference type="Proteomes" id="UP000053039">
    <property type="component" value="Unassembled WGS sequence"/>
</dbReference>
<feature type="compositionally biased region" description="Polar residues" evidence="1">
    <location>
        <begin position="183"/>
        <end position="196"/>
    </location>
</feature>
<dbReference type="AlphaFoldDB" id="A0A124H994"/>
<reference evidence="3 4" key="1">
    <citation type="submission" date="2015-10" db="EMBL/GenBank/DDBJ databases">
        <title>Draft genome sequence of Streptomyces pseudovenezuelae DSM 40212, type strain for the species Streptomyces pseudovenezuelae.</title>
        <authorList>
            <person name="Ruckert C."/>
            <person name="Winkler A."/>
            <person name="Kalinowski J."/>
            <person name="Kampfer P."/>
            <person name="Glaeser S."/>
        </authorList>
    </citation>
    <scope>NUCLEOTIDE SEQUENCE [LARGE SCALE GENOMIC DNA]</scope>
    <source>
        <strain evidence="3 4">DSM 40212</strain>
    </source>
</reference>
<dbReference type="RefSeq" id="WP_051832790.1">
    <property type="nucleotide sequence ID" value="NZ_JBEYZI010000092.1"/>
</dbReference>
<evidence type="ECO:0000259" key="2">
    <source>
        <dbReference type="Pfam" id="PF20680"/>
    </source>
</evidence>
<name>A0A124H994_9ACTN</name>
<protein>
    <recommendedName>
        <fullName evidence="2">DUF6817 domain-containing protein</fullName>
    </recommendedName>
</protein>
<dbReference type="EMBL" id="LMWM01000036">
    <property type="protein sequence ID" value="KUM84273.1"/>
    <property type="molecule type" value="Genomic_DNA"/>
</dbReference>
<feature type="region of interest" description="Disordered" evidence="1">
    <location>
        <begin position="183"/>
        <end position="204"/>
    </location>
</feature>
<dbReference type="Pfam" id="PF20680">
    <property type="entry name" value="DUF6817"/>
    <property type="match status" value="1"/>
</dbReference>
<dbReference type="InterPro" id="IPR049202">
    <property type="entry name" value="DUF6817"/>
</dbReference>
<comment type="caution">
    <text evidence="3">The sequence shown here is derived from an EMBL/GenBank/DDBJ whole genome shotgun (WGS) entry which is preliminary data.</text>
</comment>
<sequence length="204" mass="22024">MTALSPATDQAVTLLREFGAESITHPGGTLLTHLQRVQARLATWQARPALQLAGLCHAFYGTDGFPTPLLSLDRRGDLAAVIGAEAEAIVYLYASCDRKATYPALHQANAAFHDRFTGLSHVPELQSRHDFTELTAANELDLAIADSAVHDMWGPQLLALFTRVQKLLSADAWLACRTALAAPTSQPTNHDAGSNKSARKADQR</sequence>